<dbReference type="EC" id="7.2.2.3" evidence="19"/>
<comment type="subcellular location">
    <subcellularLocation>
        <location evidence="2">Cell membrane</location>
        <topology evidence="2">Multi-pass membrane protein</topology>
    </subcellularLocation>
</comment>
<dbReference type="Pfam" id="PF08282">
    <property type="entry name" value="Hydrolase_3"/>
    <property type="match status" value="1"/>
</dbReference>
<dbReference type="InterPro" id="IPR023214">
    <property type="entry name" value="HAD_sf"/>
</dbReference>
<evidence type="ECO:0000256" key="19">
    <source>
        <dbReference type="ARBA" id="ARBA00035029"/>
    </source>
</evidence>
<dbReference type="GO" id="GO:0046872">
    <property type="term" value="F:metal ion binding"/>
    <property type="evidence" value="ECO:0007669"/>
    <property type="project" value="UniProtKB-KW"/>
</dbReference>
<reference evidence="25" key="1">
    <citation type="submission" date="2022-07" db="EMBL/GenBank/DDBJ databases">
        <title>Phylogenomic reconstructions and comparative analyses of Kickxellomycotina fungi.</title>
        <authorList>
            <person name="Reynolds N.K."/>
            <person name="Stajich J.E."/>
            <person name="Barry K."/>
            <person name="Grigoriev I.V."/>
            <person name="Crous P."/>
            <person name="Smith M.E."/>
        </authorList>
    </citation>
    <scope>NUCLEOTIDE SEQUENCE</scope>
    <source>
        <strain evidence="25">NBRC 100468</strain>
    </source>
</reference>
<evidence type="ECO:0000256" key="2">
    <source>
        <dbReference type="ARBA" id="ARBA00004651"/>
    </source>
</evidence>
<dbReference type="PRINTS" id="PR00121">
    <property type="entry name" value="NAKATPASE"/>
</dbReference>
<evidence type="ECO:0000256" key="17">
    <source>
        <dbReference type="ARBA" id="ARBA00023201"/>
    </source>
</evidence>
<dbReference type="SMART" id="SM00831">
    <property type="entry name" value="Cation_ATPase_N"/>
    <property type="match status" value="1"/>
</dbReference>
<feature type="transmembrane region" description="Helical" evidence="23">
    <location>
        <begin position="857"/>
        <end position="879"/>
    </location>
</feature>
<evidence type="ECO:0000256" key="6">
    <source>
        <dbReference type="ARBA" id="ARBA00022692"/>
    </source>
</evidence>
<dbReference type="SFLD" id="SFLDG00002">
    <property type="entry name" value="C1.7:_P-type_atpase_like"/>
    <property type="match status" value="1"/>
</dbReference>
<dbReference type="GO" id="GO:0140352">
    <property type="term" value="P:export from cell"/>
    <property type="evidence" value="ECO:0007669"/>
    <property type="project" value="UniProtKB-ARBA"/>
</dbReference>
<evidence type="ECO:0000256" key="3">
    <source>
        <dbReference type="ARBA" id="ARBA00022448"/>
    </source>
</evidence>
<dbReference type="PANTHER" id="PTHR42861">
    <property type="entry name" value="CALCIUM-TRANSPORTING ATPASE"/>
    <property type="match status" value="1"/>
</dbReference>
<sequence>MSTQEVLGHFTVETEIGLTPEDVLDRRAEHGTNELKGDGGVSALTILFRQIANIMTLILMAAFIVSFVVKDFVEGAVICLVILTNVTIGFFQEFKAEKTMESLRKMTSPTCRVLRDGHQTVVPTMDLVPGDIVFLQMGDVVGADCRLFEVFNLEADEALLTGETLPVEKEIETIDDTECPLGDRINMCFSSTTITKGRGKGIVCCTGMSSEVGRIAKKLMDTKPAAKTPLQKGMYRMSWVLLGIAILLIIIVFAANKFKINTDVALYAISLAIATIPSGMIAVVTLTMALAVRQLTKQRALVRQLVALENLGSVTHICSDKTGTLTQSKMVLVRAWLPGCGYHYVGGIGFEPVGDVRHDPQEGNALESKRRSQIPVLAPEDFKPSFKWLAQAASLCNMSEIKQDQHTDEWFGIGDPTEIALQVFASKLKMGKPALTGKDGSWTLVSEFPFDSAIKRMSVIARHGELGEFVFTKGATERIVQRCTAILQSDGQHTPISQTELLDFLAPVVDEMARDGLRVLSLAYRPLKDSEDSIDDASNRDSVEKDLVFIGLAGIYDPPRPESLPSVETCYQAGIAVTMLTGDHPATARSIAHQVGILPNIDSEVDEKNKELTSEELEMLKPTVMTAKEFDAMTEEEIDALPHLPNVIARCSPDTKVKMIEALHRRGAVVGMTGDGTNDSPSLKLADIGVAMGTGSDVAKQASEIILTDDNFATIVTSIREGRRVFNNLQRCCMTLISGNVGEVVPLIIGLAFRDSAGHDIFPLSPVAILVNLLLTSTPPAVAIGMEKAAPDLMDQPPRSKSQGLYTKEAIVDIAYYGFVVGLLGSMDFWLALDVVNGKNQGIDCNEKYSEECDKVFRARGCLFTTLTILIILLTFNFRHLRRRLWFSMSELKRCRDNRFLLYGSLVGIIIAVLALYIPGLNTAVFKHKGIGWEWGLVIKSIFVFIVLSDLWKTMKSHFYRPMLIPTPFQKALQTYAQKRCAAVDLNTSLTTETLTNKAKV</sequence>
<dbReference type="Gene3D" id="3.40.1110.10">
    <property type="entry name" value="Calcium-transporting ATPase, cytoplasmic domain N"/>
    <property type="match status" value="1"/>
</dbReference>
<protein>
    <recommendedName>
        <fullName evidence="22">Sodium/potassium exporting P-type ATPase 1</fullName>
        <ecNumber evidence="19">7.2.2.3</ecNumber>
    </recommendedName>
</protein>
<dbReference type="InterPro" id="IPR036412">
    <property type="entry name" value="HAD-like_sf"/>
</dbReference>
<dbReference type="Gene3D" id="2.70.150.10">
    <property type="entry name" value="Calcium-transporting ATPase, cytoplasmic transduction domain A"/>
    <property type="match status" value="1"/>
</dbReference>
<dbReference type="SUPFAM" id="SSF81665">
    <property type="entry name" value="Calcium ATPase, transmembrane domain M"/>
    <property type="match status" value="1"/>
</dbReference>
<dbReference type="EMBL" id="JANBPU010000035">
    <property type="protein sequence ID" value="KAJ1918952.1"/>
    <property type="molecule type" value="Genomic_DNA"/>
</dbReference>
<keyword evidence="8" id="KW-0547">Nucleotide-binding</keyword>
<evidence type="ECO:0000313" key="25">
    <source>
        <dbReference type="EMBL" id="KAJ1918952.1"/>
    </source>
</evidence>
<evidence type="ECO:0000259" key="24">
    <source>
        <dbReference type="SMART" id="SM00831"/>
    </source>
</evidence>
<evidence type="ECO:0000256" key="1">
    <source>
        <dbReference type="ARBA" id="ARBA00001946"/>
    </source>
</evidence>
<dbReference type="SFLD" id="SFLDS00003">
    <property type="entry name" value="Haloacid_Dehalogenase"/>
    <property type="match status" value="1"/>
</dbReference>
<dbReference type="GO" id="GO:0005524">
    <property type="term" value="F:ATP binding"/>
    <property type="evidence" value="ECO:0007669"/>
    <property type="project" value="UniProtKB-KW"/>
</dbReference>
<dbReference type="OrthoDB" id="116380at2759"/>
<organism evidence="25 26">
    <name type="scientific">Mycoemilia scoparia</name>
    <dbReference type="NCBI Taxonomy" id="417184"/>
    <lineage>
        <taxon>Eukaryota</taxon>
        <taxon>Fungi</taxon>
        <taxon>Fungi incertae sedis</taxon>
        <taxon>Zoopagomycota</taxon>
        <taxon>Kickxellomycotina</taxon>
        <taxon>Kickxellomycetes</taxon>
        <taxon>Kickxellales</taxon>
        <taxon>Kickxellaceae</taxon>
        <taxon>Mycoemilia</taxon>
    </lineage>
</organism>
<dbReference type="InterPro" id="IPR008250">
    <property type="entry name" value="ATPase_P-typ_transduc_dom_A_sf"/>
</dbReference>
<dbReference type="InterPro" id="IPR023298">
    <property type="entry name" value="ATPase_P-typ_TM_dom_sf"/>
</dbReference>
<evidence type="ECO:0000313" key="26">
    <source>
        <dbReference type="Proteomes" id="UP001150538"/>
    </source>
</evidence>
<dbReference type="Pfam" id="PF00689">
    <property type="entry name" value="Cation_ATPase_C"/>
    <property type="match status" value="1"/>
</dbReference>
<dbReference type="SUPFAM" id="SSF81653">
    <property type="entry name" value="Calcium ATPase, transduction domain A"/>
    <property type="match status" value="1"/>
</dbReference>
<keyword evidence="12" id="KW-1278">Translocase</keyword>
<feature type="transmembrane region" description="Helical" evidence="23">
    <location>
        <begin position="239"/>
        <end position="258"/>
    </location>
</feature>
<dbReference type="PROSITE" id="PS00154">
    <property type="entry name" value="ATPASE_E1_E2"/>
    <property type="match status" value="1"/>
</dbReference>
<comment type="catalytic activity">
    <reaction evidence="21">
        <text>Na(+)(in) + ATP + H2O = Na(+)(out) + ADP + phosphate + H(+)</text>
        <dbReference type="Rhea" id="RHEA:14633"/>
        <dbReference type="ChEBI" id="CHEBI:15377"/>
        <dbReference type="ChEBI" id="CHEBI:15378"/>
        <dbReference type="ChEBI" id="CHEBI:29101"/>
        <dbReference type="ChEBI" id="CHEBI:30616"/>
        <dbReference type="ChEBI" id="CHEBI:43474"/>
        <dbReference type="ChEBI" id="CHEBI:456216"/>
        <dbReference type="EC" id="7.2.2.3"/>
    </reaction>
    <physiologicalReaction direction="left-to-right" evidence="21">
        <dbReference type="Rhea" id="RHEA:14634"/>
    </physiologicalReaction>
</comment>
<keyword evidence="16 23" id="KW-0472">Membrane</keyword>
<evidence type="ECO:0000256" key="10">
    <source>
        <dbReference type="ARBA" id="ARBA00022842"/>
    </source>
</evidence>
<comment type="catalytic activity">
    <reaction evidence="20">
        <text>K(+)(in) + ATP + H2O = K(+)(out) + ADP + phosphate + H(+)</text>
        <dbReference type="Rhea" id="RHEA:75815"/>
        <dbReference type="ChEBI" id="CHEBI:15377"/>
        <dbReference type="ChEBI" id="CHEBI:15378"/>
        <dbReference type="ChEBI" id="CHEBI:29103"/>
        <dbReference type="ChEBI" id="CHEBI:30616"/>
        <dbReference type="ChEBI" id="CHEBI:43474"/>
        <dbReference type="ChEBI" id="CHEBI:456216"/>
    </reaction>
</comment>
<dbReference type="InterPro" id="IPR059000">
    <property type="entry name" value="ATPase_P-type_domA"/>
</dbReference>
<dbReference type="Gene3D" id="1.20.1110.10">
    <property type="entry name" value="Calcium-transporting ATPase, transmembrane domain"/>
    <property type="match status" value="1"/>
</dbReference>
<feature type="transmembrane region" description="Helical" evidence="23">
    <location>
        <begin position="900"/>
        <end position="919"/>
    </location>
</feature>
<dbReference type="SUPFAM" id="SSF81660">
    <property type="entry name" value="Metal cation-transporting ATPase, ATP-binding domain N"/>
    <property type="match status" value="1"/>
</dbReference>
<dbReference type="FunFam" id="3.40.50.1000:FF:000028">
    <property type="entry name" value="Calcium-transporting P-type ATPase, putative"/>
    <property type="match status" value="1"/>
</dbReference>
<evidence type="ECO:0000256" key="15">
    <source>
        <dbReference type="ARBA" id="ARBA00023065"/>
    </source>
</evidence>
<evidence type="ECO:0000256" key="11">
    <source>
        <dbReference type="ARBA" id="ARBA00022958"/>
    </source>
</evidence>
<dbReference type="Pfam" id="PF00122">
    <property type="entry name" value="E1-E2_ATPase"/>
    <property type="match status" value="1"/>
</dbReference>
<keyword evidence="6 23" id="KW-0812">Transmembrane</keyword>
<dbReference type="NCBIfam" id="TIGR01494">
    <property type="entry name" value="ATPase_P-type"/>
    <property type="match status" value="2"/>
</dbReference>
<evidence type="ECO:0000256" key="7">
    <source>
        <dbReference type="ARBA" id="ARBA00022723"/>
    </source>
</evidence>
<keyword evidence="14" id="KW-0915">Sodium</keyword>
<dbReference type="Pfam" id="PF13246">
    <property type="entry name" value="Cation_ATPase"/>
    <property type="match status" value="1"/>
</dbReference>
<keyword evidence="17" id="KW-0739">Sodium transport</keyword>
<keyword evidence="3" id="KW-0813">Transport</keyword>
<evidence type="ECO:0000256" key="22">
    <source>
        <dbReference type="ARBA" id="ARBA00073741"/>
    </source>
</evidence>
<keyword evidence="7" id="KW-0479">Metal-binding</keyword>
<dbReference type="InterPro" id="IPR006414">
    <property type="entry name" value="P-type_ATPase_IID"/>
</dbReference>
<feature type="transmembrane region" description="Helical" evidence="23">
    <location>
        <begin position="75"/>
        <end position="94"/>
    </location>
</feature>
<comment type="cofactor">
    <cofactor evidence="1">
        <name>Mg(2+)</name>
        <dbReference type="ChEBI" id="CHEBI:18420"/>
    </cofactor>
</comment>
<keyword evidence="4" id="KW-1003">Cell membrane</keyword>
<dbReference type="InterPro" id="IPR006068">
    <property type="entry name" value="ATPase_P-typ_cation-transptr_C"/>
</dbReference>
<feature type="domain" description="Cation-transporting P-type ATPase N-terminal" evidence="24">
    <location>
        <begin position="1"/>
        <end position="71"/>
    </location>
</feature>
<feature type="transmembrane region" description="Helical" evidence="23">
    <location>
        <begin position="264"/>
        <end position="292"/>
    </location>
</feature>
<feature type="transmembrane region" description="Helical" evidence="23">
    <location>
        <begin position="814"/>
        <end position="833"/>
    </location>
</feature>
<evidence type="ECO:0000256" key="20">
    <source>
        <dbReference type="ARBA" id="ARBA00048599"/>
    </source>
</evidence>
<evidence type="ECO:0000256" key="5">
    <source>
        <dbReference type="ARBA" id="ARBA00022538"/>
    </source>
</evidence>
<dbReference type="SUPFAM" id="SSF56784">
    <property type="entry name" value="HAD-like"/>
    <property type="match status" value="1"/>
</dbReference>
<keyword evidence="9" id="KW-0067">ATP-binding</keyword>
<keyword evidence="26" id="KW-1185">Reference proteome</keyword>
<dbReference type="Proteomes" id="UP001150538">
    <property type="component" value="Unassembled WGS sequence"/>
</dbReference>
<evidence type="ECO:0000256" key="14">
    <source>
        <dbReference type="ARBA" id="ARBA00023053"/>
    </source>
</evidence>
<dbReference type="Pfam" id="PF00690">
    <property type="entry name" value="Cation_ATPase_N"/>
    <property type="match status" value="1"/>
</dbReference>
<dbReference type="InterPro" id="IPR001757">
    <property type="entry name" value="P_typ_ATPase"/>
</dbReference>
<comment type="caution">
    <text evidence="25">The sequence shown here is derived from an EMBL/GenBank/DDBJ whole genome shotgun (WGS) entry which is preliminary data.</text>
</comment>
<keyword evidence="13 23" id="KW-1133">Transmembrane helix</keyword>
<dbReference type="FunFam" id="3.40.50.1000:FF:000001">
    <property type="entry name" value="Phospholipid-transporting ATPase IC"/>
    <property type="match status" value="1"/>
</dbReference>
<dbReference type="InterPro" id="IPR004014">
    <property type="entry name" value="ATPase_P-typ_cation-transptr_N"/>
</dbReference>
<dbReference type="InterPro" id="IPR018303">
    <property type="entry name" value="ATPase_P-typ_P_site"/>
</dbReference>
<keyword evidence="15" id="KW-0406">Ion transport</keyword>
<dbReference type="GO" id="GO:0005886">
    <property type="term" value="C:plasma membrane"/>
    <property type="evidence" value="ECO:0007669"/>
    <property type="project" value="UniProtKB-SubCell"/>
</dbReference>
<evidence type="ECO:0000256" key="8">
    <source>
        <dbReference type="ARBA" id="ARBA00022741"/>
    </source>
</evidence>
<dbReference type="GO" id="GO:0008554">
    <property type="term" value="F:P-type sodium transporter activity"/>
    <property type="evidence" value="ECO:0007669"/>
    <property type="project" value="UniProtKB-EC"/>
</dbReference>
<dbReference type="GO" id="GO:0005384">
    <property type="term" value="F:manganese ion transmembrane transporter activity"/>
    <property type="evidence" value="ECO:0007669"/>
    <property type="project" value="UniProtKB-ARBA"/>
</dbReference>
<dbReference type="PRINTS" id="PR00119">
    <property type="entry name" value="CATATPASE"/>
</dbReference>
<feature type="transmembrane region" description="Helical" evidence="23">
    <location>
        <begin position="931"/>
        <end position="952"/>
    </location>
</feature>
<dbReference type="InterPro" id="IPR023299">
    <property type="entry name" value="ATPase_P-typ_cyto_dom_N"/>
</dbReference>
<keyword evidence="5" id="KW-0633">Potassium transport</keyword>
<dbReference type="SFLD" id="SFLDF00027">
    <property type="entry name" value="p-type_atpase"/>
    <property type="match status" value="1"/>
</dbReference>
<dbReference type="InterPro" id="IPR044492">
    <property type="entry name" value="P_typ_ATPase_HD_dom"/>
</dbReference>
<evidence type="ECO:0000256" key="23">
    <source>
        <dbReference type="SAM" id="Phobius"/>
    </source>
</evidence>
<evidence type="ECO:0000256" key="9">
    <source>
        <dbReference type="ARBA" id="ARBA00022840"/>
    </source>
</evidence>
<evidence type="ECO:0000256" key="18">
    <source>
        <dbReference type="ARBA" id="ARBA00035017"/>
    </source>
</evidence>
<evidence type="ECO:0000256" key="16">
    <source>
        <dbReference type="ARBA" id="ARBA00023136"/>
    </source>
</evidence>
<name>A0A9W7ZXZ4_9FUNG</name>
<comment type="similarity">
    <text evidence="18">Belongs to the cation transport ATPase (P-type) (TC 3.A.3) family. Type IID subfamily.</text>
</comment>
<dbReference type="GO" id="GO:0006813">
    <property type="term" value="P:potassium ion transport"/>
    <property type="evidence" value="ECO:0007669"/>
    <property type="project" value="UniProtKB-KW"/>
</dbReference>
<dbReference type="NCBIfam" id="TIGR01523">
    <property type="entry name" value="ATPase-IID_K-Na"/>
    <property type="match status" value="1"/>
</dbReference>
<keyword evidence="11" id="KW-0630">Potassium</keyword>
<evidence type="ECO:0000256" key="12">
    <source>
        <dbReference type="ARBA" id="ARBA00022967"/>
    </source>
</evidence>
<gene>
    <name evidence="25" type="ORF">H4219_002308</name>
</gene>
<keyword evidence="10" id="KW-0460">Magnesium</keyword>
<evidence type="ECO:0000256" key="4">
    <source>
        <dbReference type="ARBA" id="ARBA00022475"/>
    </source>
</evidence>
<proteinExistence type="inferred from homology"/>
<accession>A0A9W7ZXZ4</accession>
<dbReference type="Gene3D" id="3.40.50.1000">
    <property type="entry name" value="HAD superfamily/HAD-like"/>
    <property type="match status" value="1"/>
</dbReference>
<feature type="transmembrane region" description="Helical" evidence="23">
    <location>
        <begin position="51"/>
        <end position="69"/>
    </location>
</feature>
<evidence type="ECO:0000256" key="21">
    <source>
        <dbReference type="ARBA" id="ARBA00049499"/>
    </source>
</evidence>
<dbReference type="AlphaFoldDB" id="A0A9W7ZXZ4"/>
<dbReference type="GO" id="GO:0016887">
    <property type="term" value="F:ATP hydrolysis activity"/>
    <property type="evidence" value="ECO:0007669"/>
    <property type="project" value="InterPro"/>
</dbReference>
<evidence type="ECO:0000256" key="13">
    <source>
        <dbReference type="ARBA" id="ARBA00022989"/>
    </source>
</evidence>
<dbReference type="FunFam" id="2.70.150.10:FF:000016">
    <property type="entry name" value="Calcium-transporting P-type ATPase putative"/>
    <property type="match status" value="1"/>
</dbReference>